<dbReference type="Proteomes" id="UP000001219">
    <property type="component" value="Chromosome"/>
</dbReference>
<accession>D0LA47</accession>
<keyword evidence="1" id="KW-0472">Membrane</keyword>
<dbReference type="KEGG" id="gbr:Gbro_0017"/>
<evidence type="ECO:0000256" key="1">
    <source>
        <dbReference type="SAM" id="Phobius"/>
    </source>
</evidence>
<evidence type="ECO:0000313" key="4">
    <source>
        <dbReference type="Proteomes" id="UP000001219"/>
    </source>
</evidence>
<feature type="transmembrane region" description="Helical" evidence="1">
    <location>
        <begin position="6"/>
        <end position="27"/>
    </location>
</feature>
<sequence>MAIWALVLSVLGITSIIGIGLAFKARADIARNREEGDPYAVAALVVGFFYVFVVVVGLCVFWWIRSGS</sequence>
<protein>
    <recommendedName>
        <fullName evidence="2">DUF4190 domain-containing protein</fullName>
    </recommendedName>
</protein>
<feature type="domain" description="DUF4190" evidence="2">
    <location>
        <begin position="1"/>
        <end position="56"/>
    </location>
</feature>
<name>D0LA47_GORB4</name>
<keyword evidence="1" id="KW-1133">Transmembrane helix</keyword>
<dbReference type="Pfam" id="PF13828">
    <property type="entry name" value="DUF4190"/>
    <property type="match status" value="1"/>
</dbReference>
<organism evidence="3 4">
    <name type="scientific">Gordonia bronchialis (strain ATCC 25592 / DSM 43247 / BCRC 13721 / JCM 3198 / KCTC 3076 / NBRC 16047 / NCTC 10667)</name>
    <name type="common">Rhodococcus bronchialis</name>
    <dbReference type="NCBI Taxonomy" id="526226"/>
    <lineage>
        <taxon>Bacteria</taxon>
        <taxon>Bacillati</taxon>
        <taxon>Actinomycetota</taxon>
        <taxon>Actinomycetes</taxon>
        <taxon>Mycobacteriales</taxon>
        <taxon>Gordoniaceae</taxon>
        <taxon>Gordonia</taxon>
    </lineage>
</organism>
<dbReference type="EMBL" id="CP001802">
    <property type="protein sequence ID" value="ACY19376.1"/>
    <property type="molecule type" value="Genomic_DNA"/>
</dbReference>
<keyword evidence="1" id="KW-0812">Transmembrane</keyword>
<dbReference type="HOGENOM" id="CLU_2788025_0_0_11"/>
<evidence type="ECO:0000313" key="3">
    <source>
        <dbReference type="EMBL" id="ACY19376.1"/>
    </source>
</evidence>
<gene>
    <name evidence="3" type="ordered locus">Gbro_0017</name>
</gene>
<proteinExistence type="predicted"/>
<reference evidence="4" key="1">
    <citation type="submission" date="2009-10" db="EMBL/GenBank/DDBJ databases">
        <title>The complete chromosome of Gordonia bronchialis DSM 43247.</title>
        <authorList>
            <consortium name="US DOE Joint Genome Institute (JGI-PGF)"/>
            <person name="Lucas S."/>
            <person name="Copeland A."/>
            <person name="Lapidus A."/>
            <person name="Glavina del Rio T."/>
            <person name="Dalin E."/>
            <person name="Tice H."/>
            <person name="Bruce D."/>
            <person name="Goodwin L."/>
            <person name="Pitluck S."/>
            <person name="Kyrpides N."/>
            <person name="Mavromatis K."/>
            <person name="Ivanova N."/>
            <person name="Ovchinnikova G."/>
            <person name="Saunders E."/>
            <person name="Brettin T."/>
            <person name="Detter J.C."/>
            <person name="Han C."/>
            <person name="Larimer F."/>
            <person name="Land M."/>
            <person name="Hauser L."/>
            <person name="Markowitz V."/>
            <person name="Cheng J.-F."/>
            <person name="Hugenholtz P."/>
            <person name="Woyke T."/>
            <person name="Wu D."/>
            <person name="Jando M."/>
            <person name="Schneider S."/>
            <person name="Goeker M."/>
            <person name="Klenk H.-P."/>
            <person name="Eisen J.A."/>
        </authorList>
    </citation>
    <scope>NUCLEOTIDE SEQUENCE [LARGE SCALE GENOMIC DNA]</scope>
    <source>
        <strain evidence="4">ATCC 25592 / DSM 43247 / BCRC 13721 / JCM 3198 / KCTC 3076 / NBRC 16047 / NCTC 10667</strain>
    </source>
</reference>
<dbReference type="InterPro" id="IPR025241">
    <property type="entry name" value="DUF4190"/>
</dbReference>
<evidence type="ECO:0000259" key="2">
    <source>
        <dbReference type="Pfam" id="PF13828"/>
    </source>
</evidence>
<feature type="transmembrane region" description="Helical" evidence="1">
    <location>
        <begin position="39"/>
        <end position="64"/>
    </location>
</feature>
<reference evidence="3 4" key="2">
    <citation type="journal article" date="2010" name="Stand. Genomic Sci.">
        <title>Complete genome sequence of Gordonia bronchialis type strain (3410).</title>
        <authorList>
            <person name="Ivanova N."/>
            <person name="Sikorski J."/>
            <person name="Jando M."/>
            <person name="Lapidus A."/>
            <person name="Nolan M."/>
            <person name="Lucas S."/>
            <person name="Del Rio T.G."/>
            <person name="Tice H."/>
            <person name="Copeland A."/>
            <person name="Cheng J.F."/>
            <person name="Chen F."/>
            <person name="Bruce D."/>
            <person name="Goodwin L."/>
            <person name="Pitluck S."/>
            <person name="Mavromatis K."/>
            <person name="Ovchinnikova G."/>
            <person name="Pati A."/>
            <person name="Chen A."/>
            <person name="Palaniappan K."/>
            <person name="Land M."/>
            <person name="Hauser L."/>
            <person name="Chang Y.J."/>
            <person name="Jeffries C.D."/>
            <person name="Chain P."/>
            <person name="Saunders E."/>
            <person name="Han C."/>
            <person name="Detter J.C."/>
            <person name="Brettin T."/>
            <person name="Rohde M."/>
            <person name="Goker M."/>
            <person name="Bristow J."/>
            <person name="Eisen J.A."/>
            <person name="Markowitz V."/>
            <person name="Hugenholtz P."/>
            <person name="Klenk H.P."/>
            <person name="Kyrpides N.C."/>
        </authorList>
    </citation>
    <scope>NUCLEOTIDE SEQUENCE [LARGE SCALE GENOMIC DNA]</scope>
    <source>
        <strain evidence="4">ATCC 25592 / DSM 43247 / BCRC 13721 / JCM 3198 / KCTC 3076 / NBRC 16047 / NCTC 10667</strain>
    </source>
</reference>
<dbReference type="AlphaFoldDB" id="D0LA47"/>
<keyword evidence="4" id="KW-1185">Reference proteome</keyword>